<organism evidence="1 2">
    <name type="scientific">Stylosanthes scabra</name>
    <dbReference type="NCBI Taxonomy" id="79078"/>
    <lineage>
        <taxon>Eukaryota</taxon>
        <taxon>Viridiplantae</taxon>
        <taxon>Streptophyta</taxon>
        <taxon>Embryophyta</taxon>
        <taxon>Tracheophyta</taxon>
        <taxon>Spermatophyta</taxon>
        <taxon>Magnoliopsida</taxon>
        <taxon>eudicotyledons</taxon>
        <taxon>Gunneridae</taxon>
        <taxon>Pentapetalae</taxon>
        <taxon>rosids</taxon>
        <taxon>fabids</taxon>
        <taxon>Fabales</taxon>
        <taxon>Fabaceae</taxon>
        <taxon>Papilionoideae</taxon>
        <taxon>50 kb inversion clade</taxon>
        <taxon>dalbergioids sensu lato</taxon>
        <taxon>Dalbergieae</taxon>
        <taxon>Pterocarpus clade</taxon>
        <taxon>Stylosanthes</taxon>
    </lineage>
</organism>
<comment type="caution">
    <text evidence="1">The sequence shown here is derived from an EMBL/GenBank/DDBJ whole genome shotgun (WGS) entry which is preliminary data.</text>
</comment>
<feature type="non-terminal residue" evidence="1">
    <location>
        <position position="1"/>
    </location>
</feature>
<sequence>TSLRCGLALREAARGGGSTAWVWFPPISTLRCFRMMRTPTLLVDLPTLERGLSCLTGRFHSWQRLMLGGLLPWSLLCRSSLRRSPSCGRPTRTCTASSRRWGAADRPLRHCQTSLHRHHRPHHRRLMPRVLAPPMPMMTQTMF</sequence>
<gene>
    <name evidence="1" type="ORF">PIB30_108406</name>
</gene>
<feature type="non-terminal residue" evidence="1">
    <location>
        <position position="143"/>
    </location>
</feature>
<reference evidence="1 2" key="1">
    <citation type="journal article" date="2023" name="Plants (Basel)">
        <title>Bridging the Gap: Combining Genomics and Transcriptomics Approaches to Understand Stylosanthes scabra, an Orphan Legume from the Brazilian Caatinga.</title>
        <authorList>
            <person name="Ferreira-Neto J.R.C."/>
            <person name="da Silva M.D."/>
            <person name="Binneck E."/>
            <person name="de Melo N.F."/>
            <person name="da Silva R.H."/>
            <person name="de Melo A.L.T.M."/>
            <person name="Pandolfi V."/>
            <person name="Bustamante F.O."/>
            <person name="Brasileiro-Vidal A.C."/>
            <person name="Benko-Iseppon A.M."/>
        </authorList>
    </citation>
    <scope>NUCLEOTIDE SEQUENCE [LARGE SCALE GENOMIC DNA]</scope>
    <source>
        <tissue evidence="1">Leaves</tissue>
    </source>
</reference>
<protein>
    <submittedName>
        <fullName evidence="1">Uncharacterized protein</fullName>
    </submittedName>
</protein>
<dbReference type="EMBL" id="JASCZI010095660">
    <property type="protein sequence ID" value="MED6154069.1"/>
    <property type="molecule type" value="Genomic_DNA"/>
</dbReference>
<keyword evidence="2" id="KW-1185">Reference proteome</keyword>
<accession>A0ABU6TZR5</accession>
<proteinExistence type="predicted"/>
<name>A0ABU6TZR5_9FABA</name>
<evidence type="ECO:0000313" key="1">
    <source>
        <dbReference type="EMBL" id="MED6154069.1"/>
    </source>
</evidence>
<evidence type="ECO:0000313" key="2">
    <source>
        <dbReference type="Proteomes" id="UP001341840"/>
    </source>
</evidence>
<dbReference type="Proteomes" id="UP001341840">
    <property type="component" value="Unassembled WGS sequence"/>
</dbReference>